<reference evidence="2" key="1">
    <citation type="journal article" date="2019" name="Int. J. Syst. Evol. Microbiol.">
        <title>The Global Catalogue of Microorganisms (GCM) 10K type strain sequencing project: providing services to taxonomists for standard genome sequencing and annotation.</title>
        <authorList>
            <consortium name="The Broad Institute Genomics Platform"/>
            <consortium name="The Broad Institute Genome Sequencing Center for Infectious Disease"/>
            <person name="Wu L."/>
            <person name="Ma J."/>
        </authorList>
    </citation>
    <scope>NUCLEOTIDE SEQUENCE [LARGE SCALE GENOMIC DNA]</scope>
    <source>
        <strain evidence="2">CGMCC 1.10992</strain>
    </source>
</reference>
<dbReference type="Gene3D" id="3.40.50.2000">
    <property type="entry name" value="Glycogen Phosphorylase B"/>
    <property type="match status" value="1"/>
</dbReference>
<gene>
    <name evidence="1" type="ORF">ACFSJ3_07035</name>
</gene>
<dbReference type="SUPFAM" id="SSF53756">
    <property type="entry name" value="UDP-Glycosyltransferase/glycogen phosphorylase"/>
    <property type="match status" value="1"/>
</dbReference>
<proteinExistence type="predicted"/>
<dbReference type="EMBL" id="JBHUHT010000009">
    <property type="protein sequence ID" value="MFD2095734.1"/>
    <property type="molecule type" value="Genomic_DNA"/>
</dbReference>
<comment type="caution">
    <text evidence="1">The sequence shown here is derived from an EMBL/GenBank/DDBJ whole genome shotgun (WGS) entry which is preliminary data.</text>
</comment>
<dbReference type="RefSeq" id="WP_345340196.1">
    <property type="nucleotide sequence ID" value="NZ_BAABLI010000014.1"/>
</dbReference>
<organism evidence="1 2">
    <name type="scientific">Corallincola platygyrae</name>
    <dbReference type="NCBI Taxonomy" id="1193278"/>
    <lineage>
        <taxon>Bacteria</taxon>
        <taxon>Pseudomonadati</taxon>
        <taxon>Pseudomonadota</taxon>
        <taxon>Gammaproteobacteria</taxon>
        <taxon>Alteromonadales</taxon>
        <taxon>Psychromonadaceae</taxon>
        <taxon>Corallincola</taxon>
    </lineage>
</organism>
<name>A0ABW4XNY2_9GAMM</name>
<evidence type="ECO:0000313" key="1">
    <source>
        <dbReference type="EMBL" id="MFD2095734.1"/>
    </source>
</evidence>
<sequence>MDNQCKVLFVLERFPEPSMSGAASYNWAVLEAIKHYTNDVTLVISGDHFDTPVFSKEKGTPKTGCNKVILLNYFKVGGYYVSKSLKAYLRPLKKLVQSLLKRSNSESSSQVFKIGRFSNKREANSLKRAMANKAFDHVFVDTIFRSPLSEALADNTEKAHLISHDLFYKRCLSFKNNGYGVSPFITEAQEKQVFSKFDSILAINANEHTAISELVPDTQVITLLPTATSTPQKHDGRVVGSSNIMYVGANAHHNIEGLNWLFENVWPSVLDKHGNAKLLVCGSVSKSFDSAPPGVEFLGRVDSLASVAENCAFAVNPVNMGSGIKIKMVDYFSLGLPCITTPVGAYGFPASESGLPFIVASDGKQFADKVCQWLEDSSFPIELSLNTFAYSKLFTPKAAAASLKPIFSQRNATGSKVA</sequence>
<dbReference type="Proteomes" id="UP001597380">
    <property type="component" value="Unassembled WGS sequence"/>
</dbReference>
<accession>A0ABW4XNY2</accession>
<dbReference type="Pfam" id="PF13692">
    <property type="entry name" value="Glyco_trans_1_4"/>
    <property type="match status" value="1"/>
</dbReference>
<protein>
    <submittedName>
        <fullName evidence="1">Glycosyltransferase</fullName>
    </submittedName>
</protein>
<keyword evidence="2" id="KW-1185">Reference proteome</keyword>
<evidence type="ECO:0000313" key="2">
    <source>
        <dbReference type="Proteomes" id="UP001597380"/>
    </source>
</evidence>